<dbReference type="KEGG" id="dmm:dnm_021180"/>
<keyword evidence="3" id="KW-1185">Reference proteome</keyword>
<gene>
    <name evidence="2" type="ORF">dnm_021180</name>
</gene>
<proteinExistence type="predicted"/>
<organism evidence="2 3">
    <name type="scientific">Desulfonema magnum</name>
    <dbReference type="NCBI Taxonomy" id="45655"/>
    <lineage>
        <taxon>Bacteria</taxon>
        <taxon>Pseudomonadati</taxon>
        <taxon>Thermodesulfobacteriota</taxon>
        <taxon>Desulfobacteria</taxon>
        <taxon>Desulfobacterales</taxon>
        <taxon>Desulfococcaceae</taxon>
        <taxon>Desulfonema</taxon>
    </lineage>
</organism>
<sequence>MQTKSFYHILSFGSNRSSGKQKTRLSDAGLKNKKSPEPLCECFHYRPGLD</sequence>
<evidence type="ECO:0000313" key="3">
    <source>
        <dbReference type="Proteomes" id="UP000663722"/>
    </source>
</evidence>
<evidence type="ECO:0000313" key="2">
    <source>
        <dbReference type="EMBL" id="QTA86100.1"/>
    </source>
</evidence>
<dbReference type="Proteomes" id="UP000663722">
    <property type="component" value="Chromosome"/>
</dbReference>
<protein>
    <submittedName>
        <fullName evidence="2">Uncharacterized protein</fullName>
    </submittedName>
</protein>
<name>A0A975GLZ2_9BACT</name>
<reference evidence="2" key="1">
    <citation type="journal article" date="2021" name="Microb. Physiol.">
        <title>Proteogenomic Insights into the Physiology of Marine, Sulfate-Reducing, Filamentous Desulfonema limicola and Desulfonema magnum.</title>
        <authorList>
            <person name="Schnaars V."/>
            <person name="Wohlbrand L."/>
            <person name="Scheve S."/>
            <person name="Hinrichs C."/>
            <person name="Reinhardt R."/>
            <person name="Rabus R."/>
        </authorList>
    </citation>
    <scope>NUCLEOTIDE SEQUENCE</scope>
    <source>
        <strain evidence="2">4be13</strain>
    </source>
</reference>
<accession>A0A975GLZ2</accession>
<feature type="region of interest" description="Disordered" evidence="1">
    <location>
        <begin position="13"/>
        <end position="38"/>
    </location>
</feature>
<evidence type="ECO:0000256" key="1">
    <source>
        <dbReference type="SAM" id="MobiDB-lite"/>
    </source>
</evidence>
<dbReference type="AlphaFoldDB" id="A0A975GLZ2"/>
<dbReference type="EMBL" id="CP061800">
    <property type="protein sequence ID" value="QTA86100.1"/>
    <property type="molecule type" value="Genomic_DNA"/>
</dbReference>